<keyword evidence="1 5" id="KW-0963">Cytoplasm</keyword>
<dbReference type="InterPro" id="IPR029139">
    <property type="entry name" value="QueF_N"/>
</dbReference>
<dbReference type="AlphaFoldDB" id="A0AAP8SNQ8"/>
<keyword evidence="8" id="KW-1185">Reference proteome</keyword>
<comment type="subunit">
    <text evidence="5">Homodimer.</text>
</comment>
<organism evidence="7 8">
    <name type="scientific">Halioglobus japonicus</name>
    <dbReference type="NCBI Taxonomy" id="930805"/>
    <lineage>
        <taxon>Bacteria</taxon>
        <taxon>Pseudomonadati</taxon>
        <taxon>Pseudomonadota</taxon>
        <taxon>Gammaproteobacteria</taxon>
        <taxon>Cellvibrionales</taxon>
        <taxon>Halieaceae</taxon>
        <taxon>Halioglobus</taxon>
    </lineage>
</organism>
<evidence type="ECO:0000256" key="4">
    <source>
        <dbReference type="ARBA" id="ARBA00023002"/>
    </source>
</evidence>
<comment type="similarity">
    <text evidence="5">Belongs to the GTP cyclohydrolase I family. QueF type 2 subfamily.</text>
</comment>
<proteinExistence type="inferred from homology"/>
<dbReference type="Pfam" id="PF14819">
    <property type="entry name" value="QueF_N"/>
    <property type="match status" value="1"/>
</dbReference>
<comment type="pathway">
    <text evidence="5">tRNA modification; tRNA-queuosine biosynthesis.</text>
</comment>
<dbReference type="PIRSF" id="PIRSF004750">
    <property type="entry name" value="Nitrile_oxidored_YqcD_prd"/>
    <property type="match status" value="1"/>
</dbReference>
<evidence type="ECO:0000256" key="1">
    <source>
        <dbReference type="ARBA" id="ARBA00022490"/>
    </source>
</evidence>
<dbReference type="PANTHER" id="PTHR34354">
    <property type="entry name" value="NADPH-DEPENDENT 7-CYANO-7-DEAZAGUANINE REDUCTASE"/>
    <property type="match status" value="1"/>
</dbReference>
<comment type="function">
    <text evidence="5">Catalyzes the NADPH-dependent reduction of 7-cyano-7-deazaguanine (preQ0) to 7-aminomethyl-7-deazaguanine (preQ1).</text>
</comment>
<dbReference type="Gene3D" id="3.30.1130.10">
    <property type="match status" value="2"/>
</dbReference>
<dbReference type="GO" id="GO:0005737">
    <property type="term" value="C:cytoplasm"/>
    <property type="evidence" value="ECO:0007669"/>
    <property type="project" value="UniProtKB-SubCell"/>
</dbReference>
<feature type="active site" description="Thioimide intermediate" evidence="5">
    <location>
        <position position="180"/>
    </location>
</feature>
<dbReference type="GO" id="GO:0033739">
    <property type="term" value="F:preQ1 synthase activity"/>
    <property type="evidence" value="ECO:0007669"/>
    <property type="project" value="UniProtKB-UniRule"/>
</dbReference>
<comment type="catalytic activity">
    <reaction evidence="5">
        <text>7-aminomethyl-7-carbaguanine + 2 NADP(+) = 7-cyano-7-carbaguanine + 2 NADPH + 3 H(+)</text>
        <dbReference type="Rhea" id="RHEA:13409"/>
        <dbReference type="ChEBI" id="CHEBI:15378"/>
        <dbReference type="ChEBI" id="CHEBI:45075"/>
        <dbReference type="ChEBI" id="CHEBI:57783"/>
        <dbReference type="ChEBI" id="CHEBI:58349"/>
        <dbReference type="ChEBI" id="CHEBI:58703"/>
        <dbReference type="EC" id="1.7.1.13"/>
    </reaction>
</comment>
<dbReference type="InterPro" id="IPR043133">
    <property type="entry name" value="GTP-CH-I_C/QueF"/>
</dbReference>
<dbReference type="Proteomes" id="UP000235162">
    <property type="component" value="Unassembled WGS sequence"/>
</dbReference>
<reference evidence="7 8" key="1">
    <citation type="submission" date="2018-01" db="EMBL/GenBank/DDBJ databases">
        <title>The draft genome sequence of Halioglobus japonicus S1-36.</title>
        <authorList>
            <person name="Du Z.-J."/>
            <person name="Shi M.-J."/>
        </authorList>
    </citation>
    <scope>NUCLEOTIDE SEQUENCE [LARGE SCALE GENOMIC DNA]</scope>
    <source>
        <strain evidence="7 8">S1-36</strain>
    </source>
</reference>
<feature type="domain" description="NADPH-dependent 7-cyano-7-deazaguanine reductase N-terminal" evidence="6">
    <location>
        <begin position="18"/>
        <end position="124"/>
    </location>
</feature>
<evidence type="ECO:0000256" key="3">
    <source>
        <dbReference type="ARBA" id="ARBA00022857"/>
    </source>
</evidence>
<dbReference type="HAMAP" id="MF_00817">
    <property type="entry name" value="QueF_type2"/>
    <property type="match status" value="1"/>
</dbReference>
<evidence type="ECO:0000256" key="5">
    <source>
        <dbReference type="HAMAP-Rule" id="MF_00817"/>
    </source>
</evidence>
<dbReference type="InterPro" id="IPR050084">
    <property type="entry name" value="NADPH_dep_7-cyano-7-deazaG_red"/>
</dbReference>
<comment type="caution">
    <text evidence="7">The sequence shown here is derived from an EMBL/GenBank/DDBJ whole genome shotgun (WGS) entry which is preliminary data.</text>
</comment>
<dbReference type="GO" id="GO:0008616">
    <property type="term" value="P:tRNA queuosine(34) biosynthetic process"/>
    <property type="evidence" value="ECO:0007669"/>
    <property type="project" value="UniProtKB-UniRule"/>
</dbReference>
<feature type="binding site" evidence="5">
    <location>
        <begin position="248"/>
        <end position="249"/>
    </location>
    <ligand>
        <name>NADPH</name>
        <dbReference type="ChEBI" id="CHEBI:57783"/>
    </ligand>
</feature>
<feature type="active site" description="Proton donor" evidence="5">
    <location>
        <position position="187"/>
    </location>
</feature>
<feature type="binding site" evidence="5">
    <location>
        <begin position="219"/>
        <end position="220"/>
    </location>
    <ligand>
        <name>substrate</name>
    </ligand>
</feature>
<dbReference type="EMBL" id="PKUR01000002">
    <property type="protein sequence ID" value="PLW86895.1"/>
    <property type="molecule type" value="Genomic_DNA"/>
</dbReference>
<dbReference type="InterPro" id="IPR016428">
    <property type="entry name" value="QueF_type2"/>
</dbReference>
<feature type="binding site" evidence="5">
    <location>
        <begin position="84"/>
        <end position="85"/>
    </location>
    <ligand>
        <name>NADPH</name>
        <dbReference type="ChEBI" id="CHEBI:57783"/>
    </ligand>
</feature>
<dbReference type="RefSeq" id="WP_084199728.1">
    <property type="nucleotide sequence ID" value="NZ_BMYL01000009.1"/>
</dbReference>
<dbReference type="SUPFAM" id="SSF55620">
    <property type="entry name" value="Tetrahydrobiopterin biosynthesis enzymes-like"/>
    <property type="match status" value="1"/>
</dbReference>
<feature type="binding site" evidence="5">
    <location>
        <begin position="82"/>
        <end position="84"/>
    </location>
    <ligand>
        <name>substrate</name>
    </ligand>
</feature>
<keyword evidence="3 5" id="KW-0521">NADP</keyword>
<evidence type="ECO:0000313" key="8">
    <source>
        <dbReference type="Proteomes" id="UP000235162"/>
    </source>
</evidence>
<evidence type="ECO:0000313" key="7">
    <source>
        <dbReference type="EMBL" id="PLW86895.1"/>
    </source>
</evidence>
<dbReference type="InterPro" id="IPR029500">
    <property type="entry name" value="QueF"/>
</dbReference>
<evidence type="ECO:0000259" key="6">
    <source>
        <dbReference type="Pfam" id="PF14819"/>
    </source>
</evidence>
<sequence length="272" mass="30344">MADELEGLLLGKTTPVVDTYSPELLFPIPRSQGRAAIGVATPLPFHGADIWHAYEVSWLNDRGVPQVRVGKFRIPCESPNLVESKSFKLYLNSLNSTRYASEEAVCEVIVRDVSAAAGARVYLELLGPDNHALAGTSLEGSCIDDAPIDVVAGEPDPTRLKVGQCVIEERLYSHLLRSLCPVTGQPDWATVWIDYTGPTLDRTALLEYIVAYRNHQEFHEQCVERMFIDILAHCRPQRLQIQAFYTRRGGMDINPFRSTEAGAQPLPRLNRQ</sequence>
<accession>A0AAP8SNQ8</accession>
<protein>
    <recommendedName>
        <fullName evidence="5">NADPH-dependent 7-cyano-7-deazaguanine reductase</fullName>
        <ecNumber evidence="5">1.7.1.13</ecNumber>
    </recommendedName>
    <alternativeName>
        <fullName evidence="5">7-cyano-7-carbaguanine reductase</fullName>
    </alternativeName>
    <alternativeName>
        <fullName evidence="5">NADPH-dependent nitrile oxidoreductase</fullName>
    </alternativeName>
    <alternativeName>
        <fullName evidence="5">PreQ(0) reductase</fullName>
    </alternativeName>
</protein>
<dbReference type="Pfam" id="PF14489">
    <property type="entry name" value="QueF"/>
    <property type="match status" value="1"/>
</dbReference>
<dbReference type="PANTHER" id="PTHR34354:SF1">
    <property type="entry name" value="NADPH-DEPENDENT 7-CYANO-7-DEAZAGUANINE REDUCTASE"/>
    <property type="match status" value="1"/>
</dbReference>
<keyword evidence="2 5" id="KW-0671">Queuosine biosynthesis</keyword>
<keyword evidence="4 5" id="KW-0560">Oxidoreductase</keyword>
<dbReference type="NCBIfam" id="TIGR03138">
    <property type="entry name" value="QueF"/>
    <property type="match status" value="1"/>
</dbReference>
<name>A0AAP8SNQ8_9GAMM</name>
<evidence type="ECO:0000256" key="2">
    <source>
        <dbReference type="ARBA" id="ARBA00022785"/>
    </source>
</evidence>
<comment type="subcellular location">
    <subcellularLocation>
        <location evidence="5">Cytoplasm</location>
    </subcellularLocation>
</comment>
<gene>
    <name evidence="5 7" type="primary">queF</name>
    <name evidence="7" type="ORF">C0029_11040</name>
</gene>
<dbReference type="EC" id="1.7.1.13" evidence="5"/>
<dbReference type="KEGG" id="hja:BST95_12040"/>